<evidence type="ECO:0000313" key="5">
    <source>
        <dbReference type="EMBL" id="SHJ37669.1"/>
    </source>
</evidence>
<dbReference type="GO" id="GO:0003700">
    <property type="term" value="F:DNA-binding transcription factor activity"/>
    <property type="evidence" value="ECO:0007669"/>
    <property type="project" value="InterPro"/>
</dbReference>
<dbReference type="PANTHER" id="PTHR42756:SF1">
    <property type="entry name" value="TRANSCRIPTIONAL REPRESSOR OF EMRAB OPERON"/>
    <property type="match status" value="1"/>
</dbReference>
<dbReference type="SMART" id="SM00347">
    <property type="entry name" value="HTH_MARR"/>
    <property type="match status" value="1"/>
</dbReference>
<dbReference type="PANTHER" id="PTHR42756">
    <property type="entry name" value="TRANSCRIPTIONAL REGULATOR, MARR"/>
    <property type="match status" value="1"/>
</dbReference>
<dbReference type="InterPro" id="IPR000835">
    <property type="entry name" value="HTH_MarR-typ"/>
</dbReference>
<keyword evidence="6" id="KW-1185">Reference proteome</keyword>
<protein>
    <submittedName>
        <fullName evidence="5">Transcriptional regulator, MarR family</fullName>
    </submittedName>
</protein>
<reference evidence="5 6" key="1">
    <citation type="submission" date="2016-11" db="EMBL/GenBank/DDBJ databases">
        <authorList>
            <person name="Jaros S."/>
            <person name="Januszkiewicz K."/>
            <person name="Wedrychowicz H."/>
        </authorList>
    </citation>
    <scope>NUCLEOTIDE SEQUENCE [LARGE SCALE GENOMIC DNA]</scope>
    <source>
        <strain evidence="5 6">DSM 5091</strain>
    </source>
</reference>
<dbReference type="Proteomes" id="UP000184171">
    <property type="component" value="Unassembled WGS sequence"/>
</dbReference>
<evidence type="ECO:0000313" key="6">
    <source>
        <dbReference type="Proteomes" id="UP000184171"/>
    </source>
</evidence>
<dbReference type="EMBL" id="FQZT01000007">
    <property type="protein sequence ID" value="SHJ37669.1"/>
    <property type="molecule type" value="Genomic_DNA"/>
</dbReference>
<dbReference type="AlphaFoldDB" id="A0A1M6ITI5"/>
<dbReference type="Pfam" id="PF01047">
    <property type="entry name" value="MarR"/>
    <property type="match status" value="1"/>
</dbReference>
<evidence type="ECO:0000256" key="1">
    <source>
        <dbReference type="ARBA" id="ARBA00023015"/>
    </source>
</evidence>
<evidence type="ECO:0000259" key="4">
    <source>
        <dbReference type="PROSITE" id="PS50995"/>
    </source>
</evidence>
<dbReference type="PRINTS" id="PR00598">
    <property type="entry name" value="HTHMARR"/>
</dbReference>
<accession>A0A1M6ITI5</accession>
<gene>
    <name evidence="5" type="ORF">SAMN02745165_02236</name>
</gene>
<keyword evidence="3" id="KW-0804">Transcription</keyword>
<name>A0A1M6ITI5_MALRU</name>
<evidence type="ECO:0000256" key="3">
    <source>
        <dbReference type="ARBA" id="ARBA00023163"/>
    </source>
</evidence>
<keyword evidence="1" id="KW-0805">Transcription regulation</keyword>
<dbReference type="GO" id="GO:0003677">
    <property type="term" value="F:DNA binding"/>
    <property type="evidence" value="ECO:0007669"/>
    <property type="project" value="UniProtKB-KW"/>
</dbReference>
<proteinExistence type="predicted"/>
<evidence type="ECO:0000256" key="2">
    <source>
        <dbReference type="ARBA" id="ARBA00023125"/>
    </source>
</evidence>
<dbReference type="STRING" id="1122189.SAMN02745165_02236"/>
<organism evidence="5 6">
    <name type="scientific">Malonomonas rubra DSM 5091</name>
    <dbReference type="NCBI Taxonomy" id="1122189"/>
    <lineage>
        <taxon>Bacteria</taxon>
        <taxon>Pseudomonadati</taxon>
        <taxon>Thermodesulfobacteriota</taxon>
        <taxon>Desulfuromonadia</taxon>
        <taxon>Desulfuromonadales</taxon>
        <taxon>Geopsychrobacteraceae</taxon>
        <taxon>Malonomonas</taxon>
    </lineage>
</organism>
<dbReference type="InterPro" id="IPR036388">
    <property type="entry name" value="WH-like_DNA-bd_sf"/>
</dbReference>
<dbReference type="InterPro" id="IPR036390">
    <property type="entry name" value="WH_DNA-bd_sf"/>
</dbReference>
<dbReference type="SUPFAM" id="SSF46785">
    <property type="entry name" value="Winged helix' DNA-binding domain"/>
    <property type="match status" value="1"/>
</dbReference>
<feature type="domain" description="HTH marR-type" evidence="4">
    <location>
        <begin position="6"/>
        <end position="138"/>
    </location>
</feature>
<keyword evidence="2" id="KW-0238">DNA-binding</keyword>
<dbReference type="RefSeq" id="WP_072908811.1">
    <property type="nucleotide sequence ID" value="NZ_FQZT01000007.1"/>
</dbReference>
<sequence>MEDSKNDNLAYKLHYLNRLLMLQLNDQIKPEGVSQGQLPVLCCLHDLEGQTQAELCTRIQVEQPTMANTLRRMERDGLIRRIPCEQDKRQSRVYLTDRIRPTVEALQQKRDEVIGKMTGRMSVNDISDFHRLLDSALLALETNNEI</sequence>
<dbReference type="PROSITE" id="PS50995">
    <property type="entry name" value="HTH_MARR_2"/>
    <property type="match status" value="1"/>
</dbReference>
<dbReference type="OrthoDB" id="582199at2"/>
<dbReference type="Gene3D" id="1.10.10.10">
    <property type="entry name" value="Winged helix-like DNA-binding domain superfamily/Winged helix DNA-binding domain"/>
    <property type="match status" value="1"/>
</dbReference>